<dbReference type="HOGENOM" id="CLU_940426_0_0_1"/>
<feature type="transmembrane region" description="Helical" evidence="12">
    <location>
        <begin position="44"/>
        <end position="67"/>
    </location>
</feature>
<evidence type="ECO:0000313" key="14">
    <source>
        <dbReference type="Proteomes" id="UP000030651"/>
    </source>
</evidence>
<keyword evidence="9 12" id="KW-0472">Membrane</keyword>
<evidence type="ECO:0000256" key="11">
    <source>
        <dbReference type="ARBA" id="ARBA00032555"/>
    </source>
</evidence>
<gene>
    <name evidence="13" type="ORF">PFICI_08705</name>
</gene>
<organism evidence="13 14">
    <name type="scientific">Pestalotiopsis fici (strain W106-1 / CGMCC3.15140)</name>
    <dbReference type="NCBI Taxonomy" id="1229662"/>
    <lineage>
        <taxon>Eukaryota</taxon>
        <taxon>Fungi</taxon>
        <taxon>Dikarya</taxon>
        <taxon>Ascomycota</taxon>
        <taxon>Pezizomycotina</taxon>
        <taxon>Sordariomycetes</taxon>
        <taxon>Xylariomycetidae</taxon>
        <taxon>Amphisphaeriales</taxon>
        <taxon>Sporocadaceae</taxon>
        <taxon>Pestalotiopsis</taxon>
    </lineage>
</organism>
<evidence type="ECO:0000256" key="5">
    <source>
        <dbReference type="ARBA" id="ARBA00022475"/>
    </source>
</evidence>
<dbReference type="PANTHER" id="PTHR23516:SF1">
    <property type="entry name" value="MOLYBDATE-ANION TRANSPORTER"/>
    <property type="match status" value="1"/>
</dbReference>
<evidence type="ECO:0000313" key="13">
    <source>
        <dbReference type="EMBL" id="ETS78852.1"/>
    </source>
</evidence>
<dbReference type="Proteomes" id="UP000030651">
    <property type="component" value="Unassembled WGS sequence"/>
</dbReference>
<evidence type="ECO:0000256" key="6">
    <source>
        <dbReference type="ARBA" id="ARBA00022692"/>
    </source>
</evidence>
<keyword evidence="7 12" id="KW-1133">Transmembrane helix</keyword>
<name>W3X0G6_PESFW</name>
<feature type="transmembrane region" description="Helical" evidence="12">
    <location>
        <begin position="110"/>
        <end position="127"/>
    </location>
</feature>
<feature type="transmembrane region" description="Helical" evidence="12">
    <location>
        <begin position="176"/>
        <end position="194"/>
    </location>
</feature>
<evidence type="ECO:0000256" key="4">
    <source>
        <dbReference type="ARBA" id="ARBA00022448"/>
    </source>
</evidence>
<dbReference type="PANTHER" id="PTHR23516">
    <property type="entry name" value="SAM (S-ADENOSYL METHIONINE) TRANSPORTER"/>
    <property type="match status" value="1"/>
</dbReference>
<feature type="transmembrane region" description="Helical" evidence="12">
    <location>
        <begin position="79"/>
        <end position="98"/>
    </location>
</feature>
<dbReference type="AlphaFoldDB" id="W3X0G6"/>
<dbReference type="GO" id="GO:0006811">
    <property type="term" value="P:monoatomic ion transport"/>
    <property type="evidence" value="ECO:0007669"/>
    <property type="project" value="UniProtKB-KW"/>
</dbReference>
<evidence type="ECO:0000256" key="10">
    <source>
        <dbReference type="ARBA" id="ARBA00030646"/>
    </source>
</evidence>
<dbReference type="GO" id="GO:0015098">
    <property type="term" value="F:molybdate ion transmembrane transporter activity"/>
    <property type="evidence" value="ECO:0007669"/>
    <property type="project" value="InterPro"/>
</dbReference>
<reference evidence="14" key="1">
    <citation type="journal article" date="2015" name="BMC Genomics">
        <title>Genomic and transcriptomic analysis of the endophytic fungus Pestalotiopsis fici reveals its lifestyle and high potential for synthesis of natural products.</title>
        <authorList>
            <person name="Wang X."/>
            <person name="Zhang X."/>
            <person name="Liu L."/>
            <person name="Xiang M."/>
            <person name="Wang W."/>
            <person name="Sun X."/>
            <person name="Che Y."/>
            <person name="Guo L."/>
            <person name="Liu G."/>
            <person name="Guo L."/>
            <person name="Wang C."/>
            <person name="Yin W.B."/>
            <person name="Stadler M."/>
            <person name="Zhang X."/>
            <person name="Liu X."/>
        </authorList>
    </citation>
    <scope>NUCLEOTIDE SEQUENCE [LARGE SCALE GENOMIC DNA]</scope>
    <source>
        <strain evidence="14">W106-1 / CGMCC3.15140</strain>
    </source>
</reference>
<dbReference type="GO" id="GO:0005886">
    <property type="term" value="C:plasma membrane"/>
    <property type="evidence" value="ECO:0007669"/>
    <property type="project" value="UniProtKB-SubCell"/>
</dbReference>
<dbReference type="InterPro" id="IPR036259">
    <property type="entry name" value="MFS_trans_sf"/>
</dbReference>
<dbReference type="InterPro" id="IPR008509">
    <property type="entry name" value="MOT2/MFSD5"/>
</dbReference>
<feature type="transmembrane region" description="Helical" evidence="12">
    <location>
        <begin position="206"/>
        <end position="224"/>
    </location>
</feature>
<evidence type="ECO:0000256" key="1">
    <source>
        <dbReference type="ARBA" id="ARBA00003019"/>
    </source>
</evidence>
<keyword evidence="6 12" id="KW-0812">Transmembrane</keyword>
<dbReference type="GeneID" id="19273718"/>
<keyword evidence="14" id="KW-1185">Reference proteome</keyword>
<dbReference type="SUPFAM" id="SSF103473">
    <property type="entry name" value="MFS general substrate transporter"/>
    <property type="match status" value="1"/>
</dbReference>
<proteinExistence type="predicted"/>
<dbReference type="eggNOG" id="KOG4332">
    <property type="taxonomic scope" value="Eukaryota"/>
</dbReference>
<dbReference type="Gene3D" id="1.20.1250.20">
    <property type="entry name" value="MFS general substrate transporter like domains"/>
    <property type="match status" value="1"/>
</dbReference>
<protein>
    <recommendedName>
        <fullName evidence="3">Molybdate-anion transporter</fullName>
    </recommendedName>
    <alternativeName>
        <fullName evidence="10">Major facilitator superfamily domain-containing protein 5</fullName>
    </alternativeName>
    <alternativeName>
        <fullName evidence="11">Molybdate transporter 2 homolog</fullName>
    </alternativeName>
</protein>
<sequence>MDLYLNSLCAITLANSIVLYLLLIQNHVTVEIFSGSAAKSRLGLNFMLIYALVLGADWLQGSFFYAVYREAHGLPDKTVGRLSAAGFAAAGLSATFIGSLADRYGRKKACLGYCVFSVLSCVTVLVHDLRVLFAGRLFGGVGTTLLYSVFEPWFLSELDRLCNNSIERENISTNMFSLLSILNGLIAIGSGVFSQCLVAKTGSTKSPFIASAVLLMFSALLIQCRWTENYGHHTLNMYHEILDTIRLIRGTWGSMAGHGGLHFRVDNLHRDLLLAGSNCLDPDERWCSRTIRTDFR</sequence>
<comment type="subcellular location">
    <subcellularLocation>
        <location evidence="2">Cell membrane</location>
        <topology evidence="2">Multi-pass membrane protein</topology>
    </subcellularLocation>
</comment>
<feature type="transmembrane region" description="Helical" evidence="12">
    <location>
        <begin position="6"/>
        <end position="23"/>
    </location>
</feature>
<dbReference type="OMA" id="WCSRTIR"/>
<keyword evidence="5" id="KW-1003">Cell membrane</keyword>
<evidence type="ECO:0000256" key="9">
    <source>
        <dbReference type="ARBA" id="ARBA00023136"/>
    </source>
</evidence>
<accession>W3X0G6</accession>
<feature type="transmembrane region" description="Helical" evidence="12">
    <location>
        <begin position="133"/>
        <end position="155"/>
    </location>
</feature>
<evidence type="ECO:0000256" key="8">
    <source>
        <dbReference type="ARBA" id="ARBA00023065"/>
    </source>
</evidence>
<evidence type="ECO:0000256" key="12">
    <source>
        <dbReference type="SAM" id="Phobius"/>
    </source>
</evidence>
<keyword evidence="8" id="KW-0406">Ion transport</keyword>
<evidence type="ECO:0000256" key="2">
    <source>
        <dbReference type="ARBA" id="ARBA00004651"/>
    </source>
</evidence>
<comment type="function">
    <text evidence="1">Mediates high-affinity intracellular uptake of the rare oligo-element molybdenum.</text>
</comment>
<dbReference type="EMBL" id="KI912114">
    <property type="protein sequence ID" value="ETS78852.1"/>
    <property type="molecule type" value="Genomic_DNA"/>
</dbReference>
<dbReference type="RefSeq" id="XP_007835477.1">
    <property type="nucleotide sequence ID" value="XM_007837286.1"/>
</dbReference>
<dbReference type="InParanoid" id="W3X0G6"/>
<evidence type="ECO:0000256" key="7">
    <source>
        <dbReference type="ARBA" id="ARBA00022989"/>
    </source>
</evidence>
<dbReference type="OrthoDB" id="263957at2759"/>
<evidence type="ECO:0000256" key="3">
    <source>
        <dbReference type="ARBA" id="ARBA00021242"/>
    </source>
</evidence>
<dbReference type="Pfam" id="PF05631">
    <property type="entry name" value="MFS_5"/>
    <property type="match status" value="1"/>
</dbReference>
<dbReference type="KEGG" id="pfy:PFICI_08705"/>
<keyword evidence="4" id="KW-0813">Transport</keyword>